<keyword evidence="3" id="KW-0732">Signal</keyword>
<dbReference type="GO" id="GO:0005975">
    <property type="term" value="P:carbohydrate metabolic process"/>
    <property type="evidence" value="ECO:0007669"/>
    <property type="project" value="InterPro"/>
</dbReference>
<evidence type="ECO:0000256" key="2">
    <source>
        <dbReference type="ARBA" id="ARBA00033473"/>
    </source>
</evidence>
<reference evidence="5" key="1">
    <citation type="submission" date="2019-10" db="EMBL/GenBank/DDBJ databases">
        <authorList>
            <consortium name="DOE Joint Genome Institute"/>
            <person name="Kuo A."/>
            <person name="Miyauchi S."/>
            <person name="Kiss E."/>
            <person name="Drula E."/>
            <person name="Kohler A."/>
            <person name="Sanchez-Garcia M."/>
            <person name="Andreopoulos B."/>
            <person name="Barry K.W."/>
            <person name="Bonito G."/>
            <person name="Buee M."/>
            <person name="Carver A."/>
            <person name="Chen C."/>
            <person name="Cichocki N."/>
            <person name="Clum A."/>
            <person name="Culley D."/>
            <person name="Crous P.W."/>
            <person name="Fauchery L."/>
            <person name="Girlanda M."/>
            <person name="Hayes R."/>
            <person name="Keri Z."/>
            <person name="LaButti K."/>
            <person name="Lipzen A."/>
            <person name="Lombard V."/>
            <person name="Magnuson J."/>
            <person name="Maillard F."/>
            <person name="Morin E."/>
            <person name="Murat C."/>
            <person name="Nolan M."/>
            <person name="Ohm R."/>
            <person name="Pangilinan J."/>
            <person name="Pereira M."/>
            <person name="Perotto S."/>
            <person name="Peter M."/>
            <person name="Riley R."/>
            <person name="Sitrit Y."/>
            <person name="Stielow B."/>
            <person name="Szollosi G."/>
            <person name="Zifcakova L."/>
            <person name="Stursova M."/>
            <person name="Spatafora J.W."/>
            <person name="Tedersoo L."/>
            <person name="Vaario L.-M."/>
            <person name="Yamada A."/>
            <person name="Yan M."/>
            <person name="Wang P."/>
            <person name="Xu J."/>
            <person name="Bruns T."/>
            <person name="Baldrian P."/>
            <person name="Vilgalys R."/>
            <person name="Henrissat B."/>
            <person name="Grigoriev I.V."/>
            <person name="Hibbett D."/>
            <person name="Nagy L.G."/>
            <person name="Martin F.M."/>
        </authorList>
    </citation>
    <scope>NUCLEOTIDE SEQUENCE</scope>
    <source>
        <strain evidence="5">Prilba</strain>
    </source>
</reference>
<dbReference type="PANTHER" id="PTHR31616:SF12">
    <property type="entry name" value="GLUCOAMYLASE"/>
    <property type="match status" value="1"/>
</dbReference>
<dbReference type="GO" id="GO:0000324">
    <property type="term" value="C:fungal-type vacuole"/>
    <property type="evidence" value="ECO:0007669"/>
    <property type="project" value="TreeGrafter"/>
</dbReference>
<evidence type="ECO:0000313" key="6">
    <source>
        <dbReference type="Proteomes" id="UP000759537"/>
    </source>
</evidence>
<reference evidence="5" key="2">
    <citation type="journal article" date="2020" name="Nat. Commun.">
        <title>Large-scale genome sequencing of mycorrhizal fungi provides insights into the early evolution of symbiotic traits.</title>
        <authorList>
            <person name="Miyauchi S."/>
            <person name="Kiss E."/>
            <person name="Kuo A."/>
            <person name="Drula E."/>
            <person name="Kohler A."/>
            <person name="Sanchez-Garcia M."/>
            <person name="Morin E."/>
            <person name="Andreopoulos B."/>
            <person name="Barry K.W."/>
            <person name="Bonito G."/>
            <person name="Buee M."/>
            <person name="Carver A."/>
            <person name="Chen C."/>
            <person name="Cichocki N."/>
            <person name="Clum A."/>
            <person name="Culley D."/>
            <person name="Crous P.W."/>
            <person name="Fauchery L."/>
            <person name="Girlanda M."/>
            <person name="Hayes R.D."/>
            <person name="Keri Z."/>
            <person name="LaButti K."/>
            <person name="Lipzen A."/>
            <person name="Lombard V."/>
            <person name="Magnuson J."/>
            <person name="Maillard F."/>
            <person name="Murat C."/>
            <person name="Nolan M."/>
            <person name="Ohm R.A."/>
            <person name="Pangilinan J."/>
            <person name="Pereira M.F."/>
            <person name="Perotto S."/>
            <person name="Peter M."/>
            <person name="Pfister S."/>
            <person name="Riley R."/>
            <person name="Sitrit Y."/>
            <person name="Stielow J.B."/>
            <person name="Szollosi G."/>
            <person name="Zifcakova L."/>
            <person name="Stursova M."/>
            <person name="Spatafora J.W."/>
            <person name="Tedersoo L."/>
            <person name="Vaario L.M."/>
            <person name="Yamada A."/>
            <person name="Yan M."/>
            <person name="Wang P."/>
            <person name="Xu J."/>
            <person name="Bruns T."/>
            <person name="Baldrian P."/>
            <person name="Vilgalys R."/>
            <person name="Dunand C."/>
            <person name="Henrissat B."/>
            <person name="Grigoriev I.V."/>
            <person name="Hibbett D."/>
            <person name="Nagy L.G."/>
            <person name="Martin F.M."/>
        </authorList>
    </citation>
    <scope>NUCLEOTIDE SEQUENCE</scope>
    <source>
        <strain evidence="5">Prilba</strain>
    </source>
</reference>
<dbReference type="GO" id="GO:0004553">
    <property type="term" value="F:hydrolase activity, hydrolyzing O-glycosyl compounds"/>
    <property type="evidence" value="ECO:0007669"/>
    <property type="project" value="TreeGrafter"/>
</dbReference>
<dbReference type="OrthoDB" id="6123450at2759"/>
<evidence type="ECO:0000313" key="5">
    <source>
        <dbReference type="EMBL" id="KAF8473008.1"/>
    </source>
</evidence>
<dbReference type="InterPro" id="IPR012341">
    <property type="entry name" value="6hp_glycosidase-like_sf"/>
</dbReference>
<sequence length="538" mass="59764">MRLSTFLPVLGLAGQALAASHSCAAKLPGSGLPSDKDVKAYFDNLAPATKKTLLHDTTGPEAGADIGIVAAVIPDPNHPEFSVYWLRDACLVYHPWLNELTVLGDTSLRSMADDLTHALVRTQEVISLAGNVFTGGIEEAVFFVHLEPIQDENTRIGSPAADGPPFRASVLLKYAEWLSKPEQKNGTWVADVLWPKLNLDLQWIATHWNMSSWDLWWPPVWGGSYWTASLQYRALRGGARLGRAIGRGLDVVDEYDHQASLTFWNEEEGFMTETTTTNVSEGRSGYGSAPLTVSVYNFDPSLGCDDATFQPCSPRALSSLKVVGDHFKAFFPISQNYTDKQPPFYGFFTEDEFIGGHPQFFSSFNSAEQLYDALITWDLIGSVSVTKVDLKFWRQFDRHVKIGKYKKGSKTYNELIKAVHDWANKIVLQLAANTPTDYVLVECIDKVKGGPYGPRGMIRSLAAALGVYDAYNGLVPPNWGHPIEKGKADEDIFGWIDEAIEWDADHDDGYRGVDPALYSQRTDSPSVLDAARYRYGFW</sequence>
<evidence type="ECO:0000256" key="1">
    <source>
        <dbReference type="ARBA" id="ARBA00033442"/>
    </source>
</evidence>
<dbReference type="Pfam" id="PF00723">
    <property type="entry name" value="Glyco_hydro_15"/>
    <property type="match status" value="1"/>
</dbReference>
<dbReference type="Proteomes" id="UP000759537">
    <property type="component" value="Unassembled WGS sequence"/>
</dbReference>
<organism evidence="5 6">
    <name type="scientific">Russula ochroleuca</name>
    <dbReference type="NCBI Taxonomy" id="152965"/>
    <lineage>
        <taxon>Eukaryota</taxon>
        <taxon>Fungi</taxon>
        <taxon>Dikarya</taxon>
        <taxon>Basidiomycota</taxon>
        <taxon>Agaricomycotina</taxon>
        <taxon>Agaricomycetes</taxon>
        <taxon>Russulales</taxon>
        <taxon>Russulaceae</taxon>
        <taxon>Russula</taxon>
    </lineage>
</organism>
<dbReference type="SUPFAM" id="SSF48208">
    <property type="entry name" value="Six-hairpin glycosidases"/>
    <property type="match status" value="1"/>
</dbReference>
<name>A0A9P5MRB1_9AGAM</name>
<dbReference type="Gene3D" id="1.50.10.10">
    <property type="match status" value="1"/>
</dbReference>
<dbReference type="InterPro" id="IPR011613">
    <property type="entry name" value="GH15-like"/>
</dbReference>
<dbReference type="AlphaFoldDB" id="A0A9P5MRB1"/>
<accession>A0A9P5MRB1</accession>
<dbReference type="EMBL" id="WHVB01000019">
    <property type="protein sequence ID" value="KAF8473008.1"/>
    <property type="molecule type" value="Genomic_DNA"/>
</dbReference>
<feature type="chain" id="PRO_5040252953" description="1,4-alpha-D-glucan glucohydrolase" evidence="3">
    <location>
        <begin position="19"/>
        <end position="538"/>
    </location>
</feature>
<keyword evidence="5" id="KW-0378">Hydrolase</keyword>
<dbReference type="PANTHER" id="PTHR31616">
    <property type="entry name" value="TREHALASE"/>
    <property type="match status" value="1"/>
</dbReference>
<dbReference type="InterPro" id="IPR008928">
    <property type="entry name" value="6-hairpin_glycosidase_sf"/>
</dbReference>
<feature type="domain" description="GH15-like" evidence="4">
    <location>
        <begin position="67"/>
        <end position="453"/>
    </location>
</feature>
<keyword evidence="5" id="KW-0326">Glycosidase</keyword>
<proteinExistence type="predicted"/>
<keyword evidence="6" id="KW-1185">Reference proteome</keyword>
<evidence type="ECO:0000259" key="4">
    <source>
        <dbReference type="Pfam" id="PF00723"/>
    </source>
</evidence>
<gene>
    <name evidence="5" type="ORF">DFH94DRAFT_695915</name>
</gene>
<comment type="caution">
    <text evidence="5">The sequence shown here is derived from an EMBL/GenBank/DDBJ whole genome shotgun (WGS) entry which is preliminary data.</text>
</comment>
<evidence type="ECO:0000256" key="3">
    <source>
        <dbReference type="SAM" id="SignalP"/>
    </source>
</evidence>
<feature type="signal peptide" evidence="3">
    <location>
        <begin position="1"/>
        <end position="18"/>
    </location>
</feature>
<protein>
    <recommendedName>
        <fullName evidence="2">1,4-alpha-D-glucan glucohydrolase</fullName>
    </recommendedName>
    <alternativeName>
        <fullName evidence="1">Glucan 1,4-alpha-glucosidase</fullName>
    </alternativeName>
</protein>